<organism evidence="1 2">
    <name type="scientific">Clostridium tagluense</name>
    <dbReference type="NCBI Taxonomy" id="360422"/>
    <lineage>
        <taxon>Bacteria</taxon>
        <taxon>Bacillati</taxon>
        <taxon>Bacillota</taxon>
        <taxon>Clostridia</taxon>
        <taxon>Eubacteriales</taxon>
        <taxon>Clostridiaceae</taxon>
        <taxon>Clostridium</taxon>
    </lineage>
</organism>
<dbReference type="InterPro" id="IPR023214">
    <property type="entry name" value="HAD_sf"/>
</dbReference>
<dbReference type="RefSeq" id="WP_125003743.1">
    <property type="nucleotide sequence ID" value="NZ_BHYK01000021.1"/>
</dbReference>
<dbReference type="EMBL" id="BHYK01000021">
    <property type="protein sequence ID" value="GCD11698.1"/>
    <property type="molecule type" value="Genomic_DNA"/>
</dbReference>
<dbReference type="Gene3D" id="3.40.50.1000">
    <property type="entry name" value="HAD superfamily/HAD-like"/>
    <property type="match status" value="1"/>
</dbReference>
<evidence type="ECO:0000313" key="2">
    <source>
        <dbReference type="Proteomes" id="UP000287872"/>
    </source>
</evidence>
<keyword evidence="2" id="KW-1185">Reference proteome</keyword>
<dbReference type="OrthoDB" id="5431039at2"/>
<accession>A0A401UQC4</accession>
<comment type="caution">
    <text evidence="1">The sequence shown here is derived from an EMBL/GenBank/DDBJ whole genome shotgun (WGS) entry which is preliminary data.</text>
</comment>
<evidence type="ECO:0000313" key="1">
    <source>
        <dbReference type="EMBL" id="GCD11698.1"/>
    </source>
</evidence>
<proteinExistence type="predicted"/>
<evidence type="ECO:0008006" key="3">
    <source>
        <dbReference type="Google" id="ProtNLM"/>
    </source>
</evidence>
<protein>
    <recommendedName>
        <fullName evidence="3">Hydrolase</fullName>
    </recommendedName>
</protein>
<name>A0A401UQC4_9CLOT</name>
<sequence>MDFYLNTENTYNRLKNEYKTHRKIIIAYDFDGTVFDYHGEGRTFDNVISLLQRWKNHAHFIVYTVSGKERHEPIKTYLRANSIPFDSINENIKGLNIPSGGKLYYNVLLDDRASLRETYNILLKLIDEIERGL</sequence>
<dbReference type="Proteomes" id="UP000287872">
    <property type="component" value="Unassembled WGS sequence"/>
</dbReference>
<gene>
    <name evidence="1" type="ORF">Ctaglu_33210</name>
</gene>
<dbReference type="InterPro" id="IPR036412">
    <property type="entry name" value="HAD-like_sf"/>
</dbReference>
<dbReference type="SUPFAM" id="SSF56784">
    <property type="entry name" value="HAD-like"/>
    <property type="match status" value="1"/>
</dbReference>
<dbReference type="AlphaFoldDB" id="A0A401UQC4"/>
<reference evidence="1 2" key="1">
    <citation type="submission" date="2018-11" db="EMBL/GenBank/DDBJ databases">
        <title>Genome sequencing and assembly of Clostridium tagluense strain A121.</title>
        <authorList>
            <person name="Murakami T."/>
            <person name="Segawa T."/>
            <person name="Shcherbakova V.A."/>
            <person name="Mori H."/>
            <person name="Yoshimura Y."/>
        </authorList>
    </citation>
    <scope>NUCLEOTIDE SEQUENCE [LARGE SCALE GENOMIC DNA]</scope>
    <source>
        <strain evidence="1 2">A121</strain>
    </source>
</reference>